<dbReference type="OrthoDB" id="194443at2759"/>
<dbReference type="AlphaFoldDB" id="A0A9N8KN49"/>
<sequence>MHKDLLTFYSDYFRGAFDGSFKEAAERKLSLPDERVDIFDIFNQFIYTRSLDEHDLDCHELIELWLFGDKFLVPWIQNAAMDALEYLSINDCPGYEVRAIWKRTMPSAPLRKFILDLVVYRCDIDAVMDSAEVWSHQALVDLTKAFAHKEVTDHEGKLPDRDKCYYHVNAEGEKC</sequence>
<dbReference type="SUPFAM" id="SSF54695">
    <property type="entry name" value="POZ domain"/>
    <property type="match status" value="1"/>
</dbReference>
<keyword evidence="3" id="KW-1185">Reference proteome</keyword>
<gene>
    <name evidence="2" type="ORF">AWRI4620_LOCUS9409</name>
</gene>
<dbReference type="Proteomes" id="UP000745764">
    <property type="component" value="Unassembled WGS sequence"/>
</dbReference>
<reference evidence="2" key="1">
    <citation type="submission" date="2020-06" db="EMBL/GenBank/DDBJ databases">
        <authorList>
            <person name="Onetto C."/>
        </authorList>
    </citation>
    <scope>NUCLEOTIDE SEQUENCE</scope>
</reference>
<dbReference type="PANTHER" id="PTHR47843">
    <property type="entry name" value="BTB DOMAIN-CONTAINING PROTEIN-RELATED"/>
    <property type="match status" value="1"/>
</dbReference>
<dbReference type="InterPro" id="IPR000210">
    <property type="entry name" value="BTB/POZ_dom"/>
</dbReference>
<evidence type="ECO:0000313" key="3">
    <source>
        <dbReference type="Proteomes" id="UP000745764"/>
    </source>
</evidence>
<dbReference type="Gene3D" id="3.30.710.10">
    <property type="entry name" value="Potassium Channel Kv1.1, Chain A"/>
    <property type="match status" value="1"/>
</dbReference>
<dbReference type="InterPro" id="IPR011333">
    <property type="entry name" value="SKP1/BTB/POZ_sf"/>
</dbReference>
<dbReference type="Pfam" id="PF00651">
    <property type="entry name" value="BTB"/>
    <property type="match status" value="1"/>
</dbReference>
<organism evidence="2 3">
    <name type="scientific">Aureobasidium uvarum</name>
    <dbReference type="NCBI Taxonomy" id="2773716"/>
    <lineage>
        <taxon>Eukaryota</taxon>
        <taxon>Fungi</taxon>
        <taxon>Dikarya</taxon>
        <taxon>Ascomycota</taxon>
        <taxon>Pezizomycotina</taxon>
        <taxon>Dothideomycetes</taxon>
        <taxon>Dothideomycetidae</taxon>
        <taxon>Dothideales</taxon>
        <taxon>Saccotheciaceae</taxon>
        <taxon>Aureobasidium</taxon>
    </lineage>
</organism>
<comment type="caution">
    <text evidence="2">The sequence shown here is derived from an EMBL/GenBank/DDBJ whole genome shotgun (WGS) entry which is preliminary data.</text>
</comment>
<evidence type="ECO:0000259" key="1">
    <source>
        <dbReference type="PROSITE" id="PS50097"/>
    </source>
</evidence>
<proteinExistence type="predicted"/>
<name>A0A9N8KN49_9PEZI</name>
<accession>A0A9N8KN49</accession>
<dbReference type="EMBL" id="CAINUL010000019">
    <property type="protein sequence ID" value="CAD0115154.1"/>
    <property type="molecule type" value="Genomic_DNA"/>
</dbReference>
<protein>
    <recommendedName>
        <fullName evidence="1">BTB domain-containing protein</fullName>
    </recommendedName>
</protein>
<dbReference type="PANTHER" id="PTHR47843:SF2">
    <property type="entry name" value="BTB DOMAIN-CONTAINING PROTEIN"/>
    <property type="match status" value="1"/>
</dbReference>
<dbReference type="PROSITE" id="PS50097">
    <property type="entry name" value="BTB"/>
    <property type="match status" value="1"/>
</dbReference>
<feature type="domain" description="BTB" evidence="1">
    <location>
        <begin position="1"/>
        <end position="55"/>
    </location>
</feature>
<evidence type="ECO:0000313" key="2">
    <source>
        <dbReference type="EMBL" id="CAD0115154.1"/>
    </source>
</evidence>